<accession>A0A2T5VF28</accession>
<keyword evidence="5 10" id="KW-0460">Magnesium</keyword>
<evidence type="ECO:0000256" key="2">
    <source>
        <dbReference type="ARBA" id="ARBA00005165"/>
    </source>
</evidence>
<feature type="binding site" evidence="10">
    <location>
        <position position="73"/>
    </location>
    <ligand>
        <name>Mg(2+)</name>
        <dbReference type="ChEBI" id="CHEBI:18420"/>
    </ligand>
</feature>
<dbReference type="GO" id="GO:0004789">
    <property type="term" value="F:thiamine-phosphate diphosphorylase activity"/>
    <property type="evidence" value="ECO:0007669"/>
    <property type="project" value="UniProtKB-UniRule"/>
</dbReference>
<dbReference type="OrthoDB" id="9810880at2"/>
<dbReference type="InterPro" id="IPR036206">
    <property type="entry name" value="ThiamineP_synth_sf"/>
</dbReference>
<dbReference type="GO" id="GO:0009228">
    <property type="term" value="P:thiamine biosynthetic process"/>
    <property type="evidence" value="ECO:0007669"/>
    <property type="project" value="UniProtKB-KW"/>
</dbReference>
<proteinExistence type="inferred from homology"/>
<dbReference type="Pfam" id="PF02581">
    <property type="entry name" value="TMP-TENI"/>
    <property type="match status" value="1"/>
</dbReference>
<dbReference type="GO" id="GO:0000287">
    <property type="term" value="F:magnesium ion binding"/>
    <property type="evidence" value="ECO:0007669"/>
    <property type="project" value="UniProtKB-UniRule"/>
</dbReference>
<feature type="binding site" evidence="10">
    <location>
        <begin position="137"/>
        <end position="139"/>
    </location>
    <ligand>
        <name>2-[(2R,5Z)-2-carboxy-4-methylthiazol-5(2H)-ylidene]ethyl phosphate</name>
        <dbReference type="ChEBI" id="CHEBI:62899"/>
    </ligand>
</feature>
<evidence type="ECO:0000313" key="15">
    <source>
        <dbReference type="Proteomes" id="UP000244081"/>
    </source>
</evidence>
<comment type="catalytic activity">
    <reaction evidence="8 10 11">
        <text>2-(2-carboxy-4-methylthiazol-5-yl)ethyl phosphate + 4-amino-2-methyl-5-(diphosphooxymethyl)pyrimidine + 2 H(+) = thiamine phosphate + CO2 + diphosphate</text>
        <dbReference type="Rhea" id="RHEA:47848"/>
        <dbReference type="ChEBI" id="CHEBI:15378"/>
        <dbReference type="ChEBI" id="CHEBI:16526"/>
        <dbReference type="ChEBI" id="CHEBI:33019"/>
        <dbReference type="ChEBI" id="CHEBI:37575"/>
        <dbReference type="ChEBI" id="CHEBI:57841"/>
        <dbReference type="ChEBI" id="CHEBI:62890"/>
        <dbReference type="EC" id="2.5.1.3"/>
    </reaction>
</comment>
<comment type="cofactor">
    <cofactor evidence="10">
        <name>Mg(2+)</name>
        <dbReference type="ChEBI" id="CHEBI:18420"/>
    </cofactor>
    <text evidence="10">Binds 1 Mg(2+) ion per subunit.</text>
</comment>
<comment type="caution">
    <text evidence="10">Lacks conserved residue(s) required for the propagation of feature annotation.</text>
</comment>
<sequence>MPRPAFDLSLYLVTDTTQCGARGVVETAAAAARGGATLVQLRDPHAKTRELVDLARALKAALDPFCVPLVINDRIDVALASNAPGVHIGQKDMAPGDARALLGPDVFLGLSVGSLEELAASDLGPVDYVGIGPYRGTATKQDAGNAIGLSGFKTVREKIALPAVAIGGIKAEHVGELIAAGADGVAVVSAICMANDPQAATEELAGRLDEVRARARG</sequence>
<evidence type="ECO:0000256" key="1">
    <source>
        <dbReference type="ARBA" id="ARBA00003814"/>
    </source>
</evidence>
<dbReference type="CDD" id="cd00564">
    <property type="entry name" value="TMP_TenI"/>
    <property type="match status" value="1"/>
</dbReference>
<feature type="binding site" evidence="10">
    <location>
        <position position="92"/>
    </location>
    <ligand>
        <name>Mg(2+)</name>
        <dbReference type="ChEBI" id="CHEBI:18420"/>
    </ligand>
</feature>
<evidence type="ECO:0000256" key="3">
    <source>
        <dbReference type="ARBA" id="ARBA00022679"/>
    </source>
</evidence>
<dbReference type="UniPathway" id="UPA00060">
    <property type="reaction ID" value="UER00141"/>
</dbReference>
<evidence type="ECO:0000256" key="10">
    <source>
        <dbReference type="HAMAP-Rule" id="MF_00097"/>
    </source>
</evidence>
<dbReference type="HAMAP" id="MF_00097">
    <property type="entry name" value="TMP_synthase"/>
    <property type="match status" value="1"/>
</dbReference>
<feature type="binding site" evidence="10">
    <location>
        <position position="111"/>
    </location>
    <ligand>
        <name>4-amino-2-methyl-5-(diphosphooxymethyl)pyrimidine</name>
        <dbReference type="ChEBI" id="CHEBI:57841"/>
    </ligand>
</feature>
<evidence type="ECO:0000313" key="14">
    <source>
        <dbReference type="EMBL" id="PTW62349.1"/>
    </source>
</evidence>
<dbReference type="GO" id="GO:0005737">
    <property type="term" value="C:cytoplasm"/>
    <property type="evidence" value="ECO:0007669"/>
    <property type="project" value="TreeGrafter"/>
</dbReference>
<feature type="binding site" evidence="10">
    <location>
        <position position="168"/>
    </location>
    <ligand>
        <name>2-[(2R,5Z)-2-carboxy-4-methylthiazol-5(2H)-ylidene]ethyl phosphate</name>
        <dbReference type="ChEBI" id="CHEBI:62899"/>
    </ligand>
</feature>
<keyword evidence="6 10" id="KW-0784">Thiamine biosynthesis</keyword>
<keyword evidence="15" id="KW-1185">Reference proteome</keyword>
<comment type="caution">
    <text evidence="14">The sequence shown here is derived from an EMBL/GenBank/DDBJ whole genome shotgun (WGS) entry which is preliminary data.</text>
</comment>
<feature type="binding site" evidence="10">
    <location>
        <begin position="188"/>
        <end position="189"/>
    </location>
    <ligand>
        <name>2-[(2R,5Z)-2-carboxy-4-methylthiazol-5(2H)-ylidene]ethyl phosphate</name>
        <dbReference type="ChEBI" id="CHEBI:62899"/>
    </ligand>
</feature>
<dbReference type="EC" id="2.5.1.3" evidence="10"/>
<feature type="binding site" evidence="10">
    <location>
        <position position="72"/>
    </location>
    <ligand>
        <name>4-amino-2-methyl-5-(diphosphooxymethyl)pyrimidine</name>
        <dbReference type="ChEBI" id="CHEBI:57841"/>
    </ligand>
</feature>
<dbReference type="InterPro" id="IPR022998">
    <property type="entry name" value="ThiamineP_synth_TenI"/>
</dbReference>
<dbReference type="EMBL" id="QAYG01000001">
    <property type="protein sequence ID" value="PTW62349.1"/>
    <property type="molecule type" value="Genomic_DNA"/>
</dbReference>
<comment type="pathway">
    <text evidence="2 10 12">Cofactor biosynthesis; thiamine diphosphate biosynthesis; thiamine phosphate from 4-amino-2-methyl-5-diphosphomethylpyrimidine and 4-methyl-5-(2-phosphoethyl)-thiazole: step 1/1.</text>
</comment>
<organism evidence="14 15">
    <name type="scientific">Breoghania corrubedonensis</name>
    <dbReference type="NCBI Taxonomy" id="665038"/>
    <lineage>
        <taxon>Bacteria</taxon>
        <taxon>Pseudomonadati</taxon>
        <taxon>Pseudomonadota</taxon>
        <taxon>Alphaproteobacteria</taxon>
        <taxon>Hyphomicrobiales</taxon>
        <taxon>Stappiaceae</taxon>
        <taxon>Breoghania</taxon>
    </lineage>
</organism>
<protein>
    <recommendedName>
        <fullName evidence="10">Thiamine-phosphate synthase</fullName>
        <shortName evidence="10">TP synthase</shortName>
        <shortName evidence="10">TPS</shortName>
        <ecNumber evidence="10">2.5.1.3</ecNumber>
    </recommendedName>
    <alternativeName>
        <fullName evidence="10">Thiamine-phosphate pyrophosphorylase</fullName>
        <shortName evidence="10">TMP pyrophosphorylase</shortName>
        <shortName evidence="10">TMP-PPase</shortName>
    </alternativeName>
</protein>
<evidence type="ECO:0000256" key="9">
    <source>
        <dbReference type="ARBA" id="ARBA00047883"/>
    </source>
</evidence>
<evidence type="ECO:0000256" key="12">
    <source>
        <dbReference type="RuleBase" id="RU004253"/>
    </source>
</evidence>
<evidence type="ECO:0000259" key="13">
    <source>
        <dbReference type="Pfam" id="PF02581"/>
    </source>
</evidence>
<keyword evidence="3 10" id="KW-0808">Transferase</keyword>
<dbReference type="Gene3D" id="3.20.20.70">
    <property type="entry name" value="Aldolase class I"/>
    <property type="match status" value="1"/>
</dbReference>
<dbReference type="InterPro" id="IPR013785">
    <property type="entry name" value="Aldolase_TIM"/>
</dbReference>
<comment type="catalytic activity">
    <reaction evidence="9 10 11">
        <text>2-[(2R,5Z)-2-carboxy-4-methylthiazol-5(2H)-ylidene]ethyl phosphate + 4-amino-2-methyl-5-(diphosphooxymethyl)pyrimidine + 2 H(+) = thiamine phosphate + CO2 + diphosphate</text>
        <dbReference type="Rhea" id="RHEA:47844"/>
        <dbReference type="ChEBI" id="CHEBI:15378"/>
        <dbReference type="ChEBI" id="CHEBI:16526"/>
        <dbReference type="ChEBI" id="CHEBI:33019"/>
        <dbReference type="ChEBI" id="CHEBI:37575"/>
        <dbReference type="ChEBI" id="CHEBI:57841"/>
        <dbReference type="ChEBI" id="CHEBI:62899"/>
        <dbReference type="EC" id="2.5.1.3"/>
    </reaction>
</comment>
<comment type="function">
    <text evidence="1 10">Condenses 4-methyl-5-(beta-hydroxyethyl)thiazole monophosphate (THZ-P) and 2-methyl-4-amino-5-hydroxymethyl pyrimidine pyrophosphate (HMP-PP) to form thiamine monophosphate (TMP).</text>
</comment>
<dbReference type="GO" id="GO:0009229">
    <property type="term" value="P:thiamine diphosphate biosynthetic process"/>
    <property type="evidence" value="ECO:0007669"/>
    <property type="project" value="UniProtKB-UniRule"/>
</dbReference>
<name>A0A2T5VF28_9HYPH</name>
<gene>
    <name evidence="10" type="primary">thiE</name>
    <name evidence="14" type="ORF">C8N35_101390</name>
</gene>
<comment type="catalytic activity">
    <reaction evidence="7 10 11">
        <text>4-methyl-5-(2-phosphooxyethyl)-thiazole + 4-amino-2-methyl-5-(diphosphooxymethyl)pyrimidine + H(+) = thiamine phosphate + diphosphate</text>
        <dbReference type="Rhea" id="RHEA:22328"/>
        <dbReference type="ChEBI" id="CHEBI:15378"/>
        <dbReference type="ChEBI" id="CHEBI:33019"/>
        <dbReference type="ChEBI" id="CHEBI:37575"/>
        <dbReference type="ChEBI" id="CHEBI:57841"/>
        <dbReference type="ChEBI" id="CHEBI:58296"/>
        <dbReference type="EC" id="2.5.1.3"/>
    </reaction>
</comment>
<reference evidence="14 15" key="1">
    <citation type="submission" date="2018-04" db="EMBL/GenBank/DDBJ databases">
        <title>Genomic Encyclopedia of Archaeal and Bacterial Type Strains, Phase II (KMG-II): from individual species to whole genera.</title>
        <authorList>
            <person name="Goeker M."/>
        </authorList>
    </citation>
    <scope>NUCLEOTIDE SEQUENCE [LARGE SCALE GENOMIC DNA]</scope>
    <source>
        <strain evidence="14 15">DSM 23382</strain>
    </source>
</reference>
<comment type="similarity">
    <text evidence="10 11">Belongs to the thiamine-phosphate synthase family.</text>
</comment>
<dbReference type="PANTHER" id="PTHR20857">
    <property type="entry name" value="THIAMINE-PHOSPHATE PYROPHOSPHORYLASE"/>
    <property type="match status" value="1"/>
</dbReference>
<dbReference type="PANTHER" id="PTHR20857:SF15">
    <property type="entry name" value="THIAMINE-PHOSPHATE SYNTHASE"/>
    <property type="match status" value="1"/>
</dbReference>
<dbReference type="NCBIfam" id="TIGR00693">
    <property type="entry name" value="thiE"/>
    <property type="match status" value="1"/>
</dbReference>
<dbReference type="InterPro" id="IPR034291">
    <property type="entry name" value="TMP_synthase"/>
</dbReference>
<evidence type="ECO:0000256" key="11">
    <source>
        <dbReference type="RuleBase" id="RU003826"/>
    </source>
</evidence>
<dbReference type="SUPFAM" id="SSF51391">
    <property type="entry name" value="Thiamin phosphate synthase"/>
    <property type="match status" value="1"/>
</dbReference>
<feature type="binding site" evidence="10">
    <location>
        <position position="140"/>
    </location>
    <ligand>
        <name>4-amino-2-methyl-5-(diphosphooxymethyl)pyrimidine</name>
        <dbReference type="ChEBI" id="CHEBI:57841"/>
    </ligand>
</feature>
<evidence type="ECO:0000256" key="8">
    <source>
        <dbReference type="ARBA" id="ARBA00047851"/>
    </source>
</evidence>
<keyword evidence="4 10" id="KW-0479">Metal-binding</keyword>
<dbReference type="FunFam" id="3.20.20.70:FF:000096">
    <property type="entry name" value="Thiamine-phosphate synthase"/>
    <property type="match status" value="1"/>
</dbReference>
<evidence type="ECO:0000256" key="6">
    <source>
        <dbReference type="ARBA" id="ARBA00022977"/>
    </source>
</evidence>
<dbReference type="AlphaFoldDB" id="A0A2T5VF28"/>
<evidence type="ECO:0000256" key="7">
    <source>
        <dbReference type="ARBA" id="ARBA00047334"/>
    </source>
</evidence>
<feature type="domain" description="Thiamine phosphate synthase/TenI" evidence="13">
    <location>
        <begin position="10"/>
        <end position="191"/>
    </location>
</feature>
<evidence type="ECO:0000256" key="5">
    <source>
        <dbReference type="ARBA" id="ARBA00022842"/>
    </source>
</evidence>
<evidence type="ECO:0000256" key="4">
    <source>
        <dbReference type="ARBA" id="ARBA00022723"/>
    </source>
</evidence>
<dbReference type="Proteomes" id="UP000244081">
    <property type="component" value="Unassembled WGS sequence"/>
</dbReference>
<dbReference type="RefSeq" id="WP_107987933.1">
    <property type="nucleotide sequence ID" value="NZ_QAYG01000001.1"/>
</dbReference>